<proteinExistence type="predicted"/>
<dbReference type="InterPro" id="IPR036055">
    <property type="entry name" value="LDL_receptor-like_sf"/>
</dbReference>
<gene>
    <name evidence="3" type="ORF">EDS130_LOCUS36086</name>
</gene>
<dbReference type="AlphaFoldDB" id="A0A815KXH1"/>
<evidence type="ECO:0000313" key="3">
    <source>
        <dbReference type="EMBL" id="CAF1402188.1"/>
    </source>
</evidence>
<evidence type="ECO:0000256" key="2">
    <source>
        <dbReference type="PROSITE-ProRule" id="PRU00124"/>
    </source>
</evidence>
<dbReference type="Gene3D" id="4.10.400.10">
    <property type="entry name" value="Low-density Lipoprotein Receptor"/>
    <property type="match status" value="1"/>
</dbReference>
<dbReference type="CDD" id="cd00112">
    <property type="entry name" value="LDLa"/>
    <property type="match status" value="1"/>
</dbReference>
<accession>A0A815KXH1</accession>
<comment type="caution">
    <text evidence="3">The sequence shown here is derived from an EMBL/GenBank/DDBJ whole genome shotgun (WGS) entry which is preliminary data.</text>
</comment>
<organism evidence="3 4">
    <name type="scientific">Adineta ricciae</name>
    <name type="common">Rotifer</name>
    <dbReference type="NCBI Taxonomy" id="249248"/>
    <lineage>
        <taxon>Eukaryota</taxon>
        <taxon>Metazoa</taxon>
        <taxon>Spiralia</taxon>
        <taxon>Gnathifera</taxon>
        <taxon>Rotifera</taxon>
        <taxon>Eurotatoria</taxon>
        <taxon>Bdelloidea</taxon>
        <taxon>Adinetida</taxon>
        <taxon>Adinetidae</taxon>
        <taxon>Adineta</taxon>
    </lineage>
</organism>
<dbReference type="OrthoDB" id="2019384at2759"/>
<reference evidence="3" key="1">
    <citation type="submission" date="2021-02" db="EMBL/GenBank/DDBJ databases">
        <authorList>
            <person name="Nowell W R."/>
        </authorList>
    </citation>
    <scope>NUCLEOTIDE SEQUENCE</scope>
</reference>
<evidence type="ECO:0000256" key="1">
    <source>
        <dbReference type="ARBA" id="ARBA00023157"/>
    </source>
</evidence>
<dbReference type="SUPFAM" id="SSF57424">
    <property type="entry name" value="LDL receptor-like module"/>
    <property type="match status" value="1"/>
</dbReference>
<name>A0A815KXH1_ADIRI</name>
<sequence>MSCYYLLPPCLDSLNKKQCLDWRDICDGEIDCLDGSDEQLKLGQQLCYQTLSMDCEPGYVDDEHLPCADLIRLYVRLRKEISDQQPFDIKHELPRKCKTTDKLIPIYKYSHFFSPFVNAYLTHESIQELIDTAIIDPITFLLSPDVFCVSNQTSQCSTKRDAFRHWSIPFDGLFGIKLKTNLCEEHPQNIY</sequence>
<keyword evidence="1" id="KW-1015">Disulfide bond</keyword>
<comment type="caution">
    <text evidence="2">Lacks conserved residue(s) required for the propagation of feature annotation.</text>
</comment>
<dbReference type="InterPro" id="IPR002172">
    <property type="entry name" value="LDrepeatLR_classA_rpt"/>
</dbReference>
<dbReference type="PROSITE" id="PS50068">
    <property type="entry name" value="LDLRA_2"/>
    <property type="match status" value="1"/>
</dbReference>
<evidence type="ECO:0000313" key="4">
    <source>
        <dbReference type="Proteomes" id="UP000663852"/>
    </source>
</evidence>
<dbReference type="EMBL" id="CAJNOJ010000329">
    <property type="protein sequence ID" value="CAF1402188.1"/>
    <property type="molecule type" value="Genomic_DNA"/>
</dbReference>
<dbReference type="Proteomes" id="UP000663852">
    <property type="component" value="Unassembled WGS sequence"/>
</dbReference>
<protein>
    <submittedName>
        <fullName evidence="3">Uncharacterized protein</fullName>
    </submittedName>
</protein>